<feature type="chain" id="PRO_5012213258" description="Transporter" evidence="2">
    <location>
        <begin position="23"/>
        <end position="329"/>
    </location>
</feature>
<accession>A0A1W6MHF7</accession>
<feature type="compositionally biased region" description="Acidic residues" evidence="1">
    <location>
        <begin position="314"/>
        <end position="329"/>
    </location>
</feature>
<dbReference type="RefSeq" id="WP_085765843.1">
    <property type="nucleotide sequence ID" value="NZ_CP019344.1"/>
</dbReference>
<dbReference type="EMBL" id="CP019344">
    <property type="protein sequence ID" value="ARN77044.1"/>
    <property type="molecule type" value="Genomic_DNA"/>
</dbReference>
<keyword evidence="4" id="KW-1185">Reference proteome</keyword>
<dbReference type="Proteomes" id="UP000193431">
    <property type="component" value="Chromosome"/>
</dbReference>
<protein>
    <recommendedName>
        <fullName evidence="5">Transporter</fullName>
    </recommendedName>
</protein>
<reference evidence="3 4" key="1">
    <citation type="submission" date="2016-11" db="EMBL/GenBank/DDBJ databases">
        <title>Trade-off between light-utilization and light-protection in marine flavobacteria.</title>
        <authorList>
            <person name="Kumagai Y."/>
        </authorList>
    </citation>
    <scope>NUCLEOTIDE SEQUENCE [LARGE SCALE GENOMIC DNA]</scope>
    <source>
        <strain evidence="3 4">JCM 13191</strain>
    </source>
</reference>
<proteinExistence type="predicted"/>
<dbReference type="STRING" id="331648.BST97_02960"/>
<dbReference type="OrthoDB" id="1421312at2"/>
<dbReference type="AlphaFoldDB" id="A0A1W6MHF7"/>
<evidence type="ECO:0008006" key="5">
    <source>
        <dbReference type="Google" id="ProtNLM"/>
    </source>
</evidence>
<sequence>MYRHSYIGGVLLTLVTLFSAKAQYTETINTNNPGRSQGAFSVGTGVVQAETSLFYGNQEHTPLRYERDYGGIAFQLRYGFLFEELEISYIGGFTSATQTQFSTFGNSESTFANFSRSTLGLKYLVFDPLKFFGEKGNNLYSWRANNVLNWKDFVPAVSVYAGANLNFSDPNSFTPPGDPSVSPRLELLTQNNFGNIVFVMNGVFDRIGTDFPSYEFLATLTHTVGQRWAVFGEYQALISDFYSDDLVRGGATYLINNDWQVDGSATFNFKDTPTVFQVNVGMSYRIDFHKDKEIRQEGDGKTKKDKKNDKLNLEENEPEDKEDDNGGGI</sequence>
<evidence type="ECO:0000256" key="1">
    <source>
        <dbReference type="SAM" id="MobiDB-lite"/>
    </source>
</evidence>
<feature type="compositionally biased region" description="Basic and acidic residues" evidence="1">
    <location>
        <begin position="295"/>
        <end position="313"/>
    </location>
</feature>
<evidence type="ECO:0000313" key="4">
    <source>
        <dbReference type="Proteomes" id="UP000193431"/>
    </source>
</evidence>
<feature type="region of interest" description="Disordered" evidence="1">
    <location>
        <begin position="295"/>
        <end position="329"/>
    </location>
</feature>
<keyword evidence="2" id="KW-0732">Signal</keyword>
<dbReference type="Pfam" id="PF13557">
    <property type="entry name" value="Phenol_MetA_deg"/>
    <property type="match status" value="1"/>
</dbReference>
<feature type="signal peptide" evidence="2">
    <location>
        <begin position="1"/>
        <end position="22"/>
    </location>
</feature>
<evidence type="ECO:0000256" key="2">
    <source>
        <dbReference type="SAM" id="SignalP"/>
    </source>
</evidence>
<evidence type="ECO:0000313" key="3">
    <source>
        <dbReference type="EMBL" id="ARN77044.1"/>
    </source>
</evidence>
<organism evidence="3 4">
    <name type="scientific">Nonlabens spongiae</name>
    <dbReference type="NCBI Taxonomy" id="331648"/>
    <lineage>
        <taxon>Bacteria</taxon>
        <taxon>Pseudomonadati</taxon>
        <taxon>Bacteroidota</taxon>
        <taxon>Flavobacteriia</taxon>
        <taxon>Flavobacteriales</taxon>
        <taxon>Flavobacteriaceae</taxon>
        <taxon>Nonlabens</taxon>
    </lineage>
</organism>
<dbReference type="InterPro" id="IPR025737">
    <property type="entry name" value="FApF"/>
</dbReference>
<gene>
    <name evidence="3" type="ORF">BST97_02960</name>
</gene>
<name>A0A1W6MHF7_9FLAO</name>